<dbReference type="PANTHER" id="PTHR21225">
    <property type="entry name" value="PHOSPHO-2-DEHYDRO-3-DEOXYHEPTONATE ALDOLASE DAHP SYNTHETASE"/>
    <property type="match status" value="1"/>
</dbReference>
<dbReference type="Pfam" id="PF00793">
    <property type="entry name" value="DAHP_synth_1"/>
    <property type="match status" value="1"/>
</dbReference>
<evidence type="ECO:0000256" key="3">
    <source>
        <dbReference type="ARBA" id="ARBA00007985"/>
    </source>
</evidence>
<gene>
    <name evidence="10" type="ORF">PGT21_016304</name>
</gene>
<accession>A0A5B0LRZ8</accession>
<dbReference type="InterPro" id="IPR013785">
    <property type="entry name" value="Aldolase_TIM"/>
</dbReference>
<feature type="domain" description="DAHP synthetase I/KDSA" evidence="9">
    <location>
        <begin position="59"/>
        <end position="357"/>
    </location>
</feature>
<evidence type="ECO:0000313" key="10">
    <source>
        <dbReference type="EMBL" id="KAA1067757.1"/>
    </source>
</evidence>
<dbReference type="EC" id="2.5.1.54" evidence="8"/>
<keyword evidence="5 8" id="KW-0808">Transferase</keyword>
<protein>
    <recommendedName>
        <fullName evidence="8">Phospho-2-dehydro-3-deoxyheptonate aldolase</fullName>
        <ecNumber evidence="8">2.5.1.54</ecNumber>
    </recommendedName>
</protein>
<keyword evidence="4 8" id="KW-0028">Amino-acid biosynthesis</keyword>
<comment type="pathway">
    <text evidence="2">Metabolic intermediate biosynthesis; chorismate biosynthesis; chorismate from D-erythrose 4-phosphate and phosphoenolpyruvate: step 1/7.</text>
</comment>
<dbReference type="PANTHER" id="PTHR21225:SF12">
    <property type="entry name" value="PHOSPHO-2-DEHYDRO-3-DEOXYHEPTONATE ALDOLASE, TYROSINE-INHIBITED"/>
    <property type="match status" value="1"/>
</dbReference>
<comment type="caution">
    <text evidence="10">The sequence shown here is derived from an EMBL/GenBank/DDBJ whole genome shotgun (WGS) entry which is preliminary data.</text>
</comment>
<dbReference type="Gene3D" id="3.20.20.70">
    <property type="entry name" value="Aldolase class I"/>
    <property type="match status" value="1"/>
</dbReference>
<dbReference type="NCBIfam" id="TIGR00034">
    <property type="entry name" value="aroFGH"/>
    <property type="match status" value="1"/>
</dbReference>
<evidence type="ECO:0000256" key="6">
    <source>
        <dbReference type="ARBA" id="ARBA00023141"/>
    </source>
</evidence>
<dbReference type="InterPro" id="IPR006218">
    <property type="entry name" value="DAHP1/KDSA"/>
</dbReference>
<comment type="function">
    <text evidence="1">Stereospecific condensation of phosphoenolpyruvate (PEP) and D-erythrose-4-phosphate (E4P) giving rise to 3-deoxy-D-arabino-heptulosonate-7-phosphate (DAHP).</text>
</comment>
<dbReference type="GO" id="GO:0005737">
    <property type="term" value="C:cytoplasm"/>
    <property type="evidence" value="ECO:0007669"/>
    <property type="project" value="TreeGrafter"/>
</dbReference>
<dbReference type="Proteomes" id="UP000324748">
    <property type="component" value="Unassembled WGS sequence"/>
</dbReference>
<dbReference type="FunFam" id="3.20.20.70:FF:000005">
    <property type="entry name" value="Phospho-2-dehydro-3-deoxyheptonate aldolase"/>
    <property type="match status" value="1"/>
</dbReference>
<evidence type="ECO:0000256" key="1">
    <source>
        <dbReference type="ARBA" id="ARBA00003726"/>
    </source>
</evidence>
<comment type="catalytic activity">
    <reaction evidence="7 8">
        <text>D-erythrose 4-phosphate + phosphoenolpyruvate + H2O = 7-phospho-2-dehydro-3-deoxy-D-arabino-heptonate + phosphate</text>
        <dbReference type="Rhea" id="RHEA:14717"/>
        <dbReference type="ChEBI" id="CHEBI:15377"/>
        <dbReference type="ChEBI" id="CHEBI:16897"/>
        <dbReference type="ChEBI" id="CHEBI:43474"/>
        <dbReference type="ChEBI" id="CHEBI:58394"/>
        <dbReference type="ChEBI" id="CHEBI:58702"/>
        <dbReference type="EC" id="2.5.1.54"/>
    </reaction>
</comment>
<dbReference type="NCBIfam" id="NF009395">
    <property type="entry name" value="PRK12755.1"/>
    <property type="match status" value="1"/>
</dbReference>
<dbReference type="InterPro" id="IPR006219">
    <property type="entry name" value="DAHP_synth_1"/>
</dbReference>
<evidence type="ECO:0000256" key="8">
    <source>
        <dbReference type="PIRNR" id="PIRNR001361"/>
    </source>
</evidence>
<dbReference type="GO" id="GO:0003849">
    <property type="term" value="F:3-deoxy-7-phosphoheptulonate synthase activity"/>
    <property type="evidence" value="ECO:0007669"/>
    <property type="project" value="UniProtKB-EC"/>
</dbReference>
<name>A0A5B0LRZ8_PUCGR</name>
<dbReference type="SUPFAM" id="SSF51569">
    <property type="entry name" value="Aldolase"/>
    <property type="match status" value="1"/>
</dbReference>
<dbReference type="AlphaFoldDB" id="A0A5B0LRZ8"/>
<keyword evidence="6 8" id="KW-0057">Aromatic amino acid biosynthesis</keyword>
<reference evidence="10 11" key="1">
    <citation type="submission" date="2019-05" db="EMBL/GenBank/DDBJ databases">
        <title>Emergence of the Ug99 lineage of the wheat stem rust pathogen through somatic hybridization.</title>
        <authorList>
            <person name="Li F."/>
            <person name="Upadhyaya N.M."/>
            <person name="Sperschneider J."/>
            <person name="Matny O."/>
            <person name="Nguyen-Phuc H."/>
            <person name="Mago R."/>
            <person name="Raley C."/>
            <person name="Miller M.E."/>
            <person name="Silverstein K.A.T."/>
            <person name="Henningsen E."/>
            <person name="Hirsch C.D."/>
            <person name="Visser B."/>
            <person name="Pretorius Z.A."/>
            <person name="Steffenson B.J."/>
            <person name="Schwessinger B."/>
            <person name="Dodds P.N."/>
            <person name="Figueroa M."/>
        </authorList>
    </citation>
    <scope>NUCLEOTIDE SEQUENCE [LARGE SCALE GENOMIC DNA]</scope>
    <source>
        <strain evidence="10">21-0</strain>
    </source>
</reference>
<keyword evidence="11" id="KW-1185">Reference proteome</keyword>
<evidence type="ECO:0000256" key="7">
    <source>
        <dbReference type="ARBA" id="ARBA00047508"/>
    </source>
</evidence>
<sequence length="398" mass="43292">MTVTTSGTKSWSISSAFKSSDKRVEGNKTDNSEKLLSPAAMCLEIPLSLKAEMTVQTAREACAQIIAGKDDRLIVVVGPCSIHDPEQALEYARKLKASLSLFPDLVILMRSYFEKPRTTVGWKGLINDPDLNGTFQINKGLWIARKLLRDLTELGLPLAVELLDTFSPQYLSDFISWGAIGARTTESQPHREMASGRPHPVGFKNGTDGSIGVAIDAIKSAAAPHAFVAMNHEGVASISRTPGNQDLHLILRGGNKGPNYAEIHVAEAIKSISKQMPLKHPSIMIDCSHGNSQKDHRNQRKVVHSICDQLKAGNPFISGVMLESNIHEGRQELPSKGPGGLKYGVSITDACIDFEATISLLIDLQLAVVLRRRFVDGLLADDNKTLLSAFDLLPSILE</sequence>
<evidence type="ECO:0000256" key="2">
    <source>
        <dbReference type="ARBA" id="ARBA00004688"/>
    </source>
</evidence>
<dbReference type="PIRSF" id="PIRSF001361">
    <property type="entry name" value="DAHP_synthase"/>
    <property type="match status" value="1"/>
</dbReference>
<comment type="similarity">
    <text evidence="3 8">Belongs to the class-I DAHP synthase family.</text>
</comment>
<proteinExistence type="inferred from homology"/>
<dbReference type="GO" id="GO:0009073">
    <property type="term" value="P:aromatic amino acid family biosynthetic process"/>
    <property type="evidence" value="ECO:0007669"/>
    <property type="project" value="UniProtKB-KW"/>
</dbReference>
<dbReference type="OrthoDB" id="4699125at2759"/>
<evidence type="ECO:0000256" key="5">
    <source>
        <dbReference type="ARBA" id="ARBA00022679"/>
    </source>
</evidence>
<organism evidence="10 11">
    <name type="scientific">Puccinia graminis f. sp. tritici</name>
    <dbReference type="NCBI Taxonomy" id="56615"/>
    <lineage>
        <taxon>Eukaryota</taxon>
        <taxon>Fungi</taxon>
        <taxon>Dikarya</taxon>
        <taxon>Basidiomycota</taxon>
        <taxon>Pucciniomycotina</taxon>
        <taxon>Pucciniomycetes</taxon>
        <taxon>Pucciniales</taxon>
        <taxon>Pucciniaceae</taxon>
        <taxon>Puccinia</taxon>
    </lineage>
</organism>
<evidence type="ECO:0000256" key="4">
    <source>
        <dbReference type="ARBA" id="ARBA00022605"/>
    </source>
</evidence>
<evidence type="ECO:0000313" key="11">
    <source>
        <dbReference type="Proteomes" id="UP000324748"/>
    </source>
</evidence>
<evidence type="ECO:0000259" key="9">
    <source>
        <dbReference type="Pfam" id="PF00793"/>
    </source>
</evidence>
<dbReference type="GO" id="GO:0008652">
    <property type="term" value="P:amino acid biosynthetic process"/>
    <property type="evidence" value="ECO:0007669"/>
    <property type="project" value="UniProtKB-KW"/>
</dbReference>
<dbReference type="EMBL" id="VSWC01000184">
    <property type="protein sequence ID" value="KAA1067757.1"/>
    <property type="molecule type" value="Genomic_DNA"/>
</dbReference>